<dbReference type="Proteomes" id="UP000005413">
    <property type="component" value="Unassembled WGS sequence"/>
</dbReference>
<name>G5JGI1_9STAP</name>
<feature type="non-terminal residue" evidence="1">
    <location>
        <position position="1"/>
    </location>
</feature>
<proteinExistence type="predicted"/>
<evidence type="ECO:0000313" key="2">
    <source>
        <dbReference type="Proteomes" id="UP000005413"/>
    </source>
</evidence>
<reference evidence="1 2" key="1">
    <citation type="journal article" date="2012" name="BMC Genomics">
        <title>Comparative genomic analysis of the genus Staphylococcus including Staphylococcus aureus and its newly described sister species Staphylococcus simiae.</title>
        <authorList>
            <person name="Suzuki H."/>
            <person name="Lefebure T."/>
            <person name="Pavinski Bitar P."/>
            <person name="Stanhope M.J."/>
        </authorList>
    </citation>
    <scope>NUCLEOTIDE SEQUENCE [LARGE SCALE GENOMIC DNA]</scope>
    <source>
        <strain evidence="1 2">CCM 7213</strain>
    </source>
</reference>
<dbReference type="EMBL" id="AEUN01000105">
    <property type="protein sequence ID" value="EHJ08705.1"/>
    <property type="molecule type" value="Genomic_DNA"/>
</dbReference>
<gene>
    <name evidence="1" type="ORF">SS7213T_02748</name>
</gene>
<dbReference type="AlphaFoldDB" id="G5JGI1"/>
<comment type="caution">
    <text evidence="1">The sequence shown here is derived from an EMBL/GenBank/DDBJ whole genome shotgun (WGS) entry which is preliminary data.</text>
</comment>
<protein>
    <submittedName>
        <fullName evidence="1">Uncharacterized protein</fullName>
    </submittedName>
</protein>
<accession>G5JGI1</accession>
<evidence type="ECO:0000313" key="1">
    <source>
        <dbReference type="EMBL" id="EHJ08705.1"/>
    </source>
</evidence>
<sequence length="35" mass="3877">KKAVEEEPWKAITNDAEARRLNHGAVLSAYIPVSL</sequence>
<keyword evidence="2" id="KW-1185">Reference proteome</keyword>
<organism evidence="1 2">
    <name type="scientific">Staphylococcus simiae CCM 7213 = CCUG 51256</name>
    <dbReference type="NCBI Taxonomy" id="911238"/>
    <lineage>
        <taxon>Bacteria</taxon>
        <taxon>Bacillati</taxon>
        <taxon>Bacillota</taxon>
        <taxon>Bacilli</taxon>
        <taxon>Bacillales</taxon>
        <taxon>Staphylococcaceae</taxon>
        <taxon>Staphylococcus</taxon>
    </lineage>
</organism>